<evidence type="ECO:0000313" key="3">
    <source>
        <dbReference type="Proteomes" id="UP000252081"/>
    </source>
</evidence>
<dbReference type="InterPro" id="IPR028274">
    <property type="entry name" value="TerY-C"/>
</dbReference>
<organism evidence="2 3">
    <name type="scientific">Pedobacter miscanthi</name>
    <dbReference type="NCBI Taxonomy" id="2259170"/>
    <lineage>
        <taxon>Bacteria</taxon>
        <taxon>Pseudomonadati</taxon>
        <taxon>Bacteroidota</taxon>
        <taxon>Sphingobacteriia</taxon>
        <taxon>Sphingobacteriales</taxon>
        <taxon>Sphingobacteriaceae</taxon>
        <taxon>Pedobacter</taxon>
    </lineage>
</organism>
<dbReference type="RefSeq" id="WP_113948351.1">
    <property type="nucleotide sequence ID" value="NZ_QNQU01000006.1"/>
</dbReference>
<protein>
    <submittedName>
        <fullName evidence="2">VWA domain-containing protein</fullName>
    </submittedName>
</protein>
<dbReference type="SMART" id="SM00327">
    <property type="entry name" value="VWA"/>
    <property type="match status" value="1"/>
</dbReference>
<evidence type="ECO:0000313" key="2">
    <source>
        <dbReference type="EMBL" id="RBQ08679.1"/>
    </source>
</evidence>
<dbReference type="InterPro" id="IPR002035">
    <property type="entry name" value="VWF_A"/>
</dbReference>
<gene>
    <name evidence="2" type="ORF">DRW42_08200</name>
</gene>
<proteinExistence type="predicted"/>
<accession>A0A366L5B2</accession>
<reference evidence="2 3" key="1">
    <citation type="submission" date="2018-07" db="EMBL/GenBank/DDBJ databases">
        <title>A draft genome of a endophytic bacteria, a new species of Pedobacter.</title>
        <authorList>
            <person name="Zhang Z.D."/>
            <person name="Chen Z.J."/>
        </authorList>
    </citation>
    <scope>NUCLEOTIDE SEQUENCE [LARGE SCALE GENOMIC DNA]</scope>
    <source>
        <strain evidence="2 3">RS10</strain>
    </source>
</reference>
<dbReference type="Proteomes" id="UP000252081">
    <property type="component" value="Unassembled WGS sequence"/>
</dbReference>
<dbReference type="OrthoDB" id="9806395at2"/>
<comment type="caution">
    <text evidence="2">The sequence shown here is derived from an EMBL/GenBank/DDBJ whole genome shotgun (WGS) entry which is preliminary data.</text>
</comment>
<dbReference type="EMBL" id="QNQU01000006">
    <property type="protein sequence ID" value="RBQ08679.1"/>
    <property type="molecule type" value="Genomic_DNA"/>
</dbReference>
<dbReference type="AlphaFoldDB" id="A0A366L5B2"/>
<feature type="domain" description="VWFA" evidence="1">
    <location>
        <begin position="5"/>
        <end position="183"/>
    </location>
</feature>
<dbReference type="Pfam" id="PF00092">
    <property type="entry name" value="VWA"/>
    <property type="match status" value="1"/>
</dbReference>
<dbReference type="Gene3D" id="3.40.50.410">
    <property type="entry name" value="von Willebrand factor, type A domain"/>
    <property type="match status" value="1"/>
</dbReference>
<dbReference type="PROSITE" id="PS50234">
    <property type="entry name" value="VWFA"/>
    <property type="match status" value="1"/>
</dbReference>
<dbReference type="Pfam" id="PF15616">
    <property type="entry name" value="TerY_C"/>
    <property type="match status" value="1"/>
</dbReference>
<keyword evidence="3" id="KW-1185">Reference proteome</keyword>
<dbReference type="SUPFAM" id="SSF53300">
    <property type="entry name" value="vWA-like"/>
    <property type="match status" value="1"/>
</dbReference>
<sequence length="350" mass="38970">MRRLPIYFLIDISESMVGDQIQQVEEGMATIIKAIKTDPYAIETVWISIIVFAGQAKTLVPLQEVVSFYPPKFPIGGGTSLSKGLGHLMFQMRKDIIKTTMEQKGDWKPIVFLFTDGVPTDDTQNAIAEWKQNWQRTANMVAISFGDSADTRILAELTENVLHFKNATTDDYNKFFKWVTDSIKTSSISVENNESGFELAKLDGDTLSKIDISKAPATKQYIDNNYVVLSAKCQNTKRPYLMKYRKVINESGFDGLNLQTQAYRLVGGFQVDQSYYELCEENGIQQKVNTEELIGAPSCPCCGNQFGLAMCQCQKIHCIGNESMSTCPWCGTTGSYGYGEGGFDVGRAQG</sequence>
<name>A0A366L5B2_9SPHI</name>
<evidence type="ECO:0000259" key="1">
    <source>
        <dbReference type="PROSITE" id="PS50234"/>
    </source>
</evidence>
<dbReference type="InterPro" id="IPR036465">
    <property type="entry name" value="vWFA_dom_sf"/>
</dbReference>